<feature type="compositionally biased region" description="Polar residues" evidence="1">
    <location>
        <begin position="402"/>
        <end position="423"/>
    </location>
</feature>
<dbReference type="InterPro" id="IPR025558">
    <property type="entry name" value="DUF4283"/>
</dbReference>
<dbReference type="OrthoDB" id="1932741at2759"/>
<dbReference type="Gramene" id="rna-gnl|WGS:JABURB|Cocit.L3667.1">
    <property type="protein sequence ID" value="cds-KAF7846853.1"/>
    <property type="gene ID" value="gene-BT93_L3667"/>
</dbReference>
<dbReference type="Proteomes" id="UP000806378">
    <property type="component" value="Unassembled WGS sequence"/>
</dbReference>
<dbReference type="PANTHER" id="PTHR31286">
    <property type="entry name" value="GLYCINE-RICH CELL WALL STRUCTURAL PROTEIN 1.8-LIKE"/>
    <property type="match status" value="1"/>
</dbReference>
<accession>A0A8T0CH70</accession>
<dbReference type="Gene3D" id="3.60.10.10">
    <property type="entry name" value="Endonuclease/exonuclease/phosphatase"/>
    <property type="match status" value="1"/>
</dbReference>
<reference evidence="3" key="1">
    <citation type="submission" date="2020-05" db="EMBL/GenBank/DDBJ databases">
        <title>WGS assembly of Corymbia citriodora subspecies variegata.</title>
        <authorList>
            <person name="Barry K."/>
            <person name="Hundley H."/>
            <person name="Shu S."/>
            <person name="Jenkins J."/>
            <person name="Grimwood J."/>
            <person name="Baten A."/>
        </authorList>
    </citation>
    <scope>NUCLEOTIDE SEQUENCE</scope>
    <source>
        <strain evidence="3">CV2-018</strain>
    </source>
</reference>
<dbReference type="EMBL" id="MU091701">
    <property type="protein sequence ID" value="KAF7846853.1"/>
    <property type="molecule type" value="Genomic_DNA"/>
</dbReference>
<feature type="region of interest" description="Disordered" evidence="1">
    <location>
        <begin position="13"/>
        <end position="33"/>
    </location>
</feature>
<dbReference type="InterPro" id="IPR036691">
    <property type="entry name" value="Endo/exonu/phosph_ase_sf"/>
</dbReference>
<dbReference type="AlphaFoldDB" id="A0A8T0CH70"/>
<feature type="region of interest" description="Disordered" evidence="1">
    <location>
        <begin position="400"/>
        <end position="436"/>
    </location>
</feature>
<feature type="domain" description="DUF4283" evidence="2">
    <location>
        <begin position="85"/>
        <end position="148"/>
    </location>
</feature>
<dbReference type="InterPro" id="IPR040256">
    <property type="entry name" value="At4g02000-like"/>
</dbReference>
<evidence type="ECO:0000313" key="4">
    <source>
        <dbReference type="Proteomes" id="UP000806378"/>
    </source>
</evidence>
<feature type="compositionally biased region" description="Basic residues" evidence="1">
    <location>
        <begin position="426"/>
        <end position="436"/>
    </location>
</feature>
<keyword evidence="4" id="KW-1185">Reference proteome</keyword>
<evidence type="ECO:0000259" key="2">
    <source>
        <dbReference type="Pfam" id="PF14111"/>
    </source>
</evidence>
<dbReference type="SUPFAM" id="SSF56219">
    <property type="entry name" value="DNase I-like"/>
    <property type="match status" value="1"/>
</dbReference>
<gene>
    <name evidence="3" type="ORF">BT93_L3667</name>
</gene>
<dbReference type="Pfam" id="PF14111">
    <property type="entry name" value="DUF4283"/>
    <property type="match status" value="1"/>
</dbReference>
<organism evidence="3 4">
    <name type="scientific">Corymbia citriodora subsp. variegata</name>
    <dbReference type="NCBI Taxonomy" id="360336"/>
    <lineage>
        <taxon>Eukaryota</taxon>
        <taxon>Viridiplantae</taxon>
        <taxon>Streptophyta</taxon>
        <taxon>Embryophyta</taxon>
        <taxon>Tracheophyta</taxon>
        <taxon>Spermatophyta</taxon>
        <taxon>Magnoliopsida</taxon>
        <taxon>eudicotyledons</taxon>
        <taxon>Gunneridae</taxon>
        <taxon>Pentapetalae</taxon>
        <taxon>rosids</taxon>
        <taxon>malvids</taxon>
        <taxon>Myrtales</taxon>
        <taxon>Myrtaceae</taxon>
        <taxon>Myrtoideae</taxon>
        <taxon>Eucalypteae</taxon>
        <taxon>Corymbia</taxon>
    </lineage>
</organism>
<sequence length="612" mass="68140">MEKGLDRLKLVSEMDNVRGRSRSRAPGSRNPLQIRAIKGKNPAPFSADGSHNHGVRVEPAPSGFMKLGQPLNQSHVVTNKGKRLPFRLVESALKHLWGQRLLEVKANDQGFYFFHIADSEFRREVLEGGPLTVARVPLILQQWQPMLELKKGEHSSIPVWIRLKNIPYGLWSATGLSKIASAIGRPLYVDQRTEQLKMISFAWVCVELSASSPCHDTVKVLINDATRIIDVKYEWKPVSCPSCGPSFRPAASPTRQNIQELKQTSSLQNHLGNAQLVSSSIQSLVSNIQQPCSNLQQVCSNHKASHPQSPLQLAAIRPSPSRPSATSMKILLDRVASPANQIDAGLEPSSPKSFSSADDLDEEPIALEDQTLLRPQVDPPPEYDTPALQLTEVRVEQVLTPPIQTKSTKQASGSRPSSGTLATKKTAARGRRPKRRGLMNPIKQTEVRQFVRLNNICCIGILETKVSAANFDNISSNIIPGWIWISNYEYSFRGRIWVGWNPLLVSFNALFCTDQIIHGELKFLSSSLGLTLSVVYGEHTFVARRPLWNNLVDLSLTLKDSPWMVAGDFNAIKDPSDRVGSPDIWIPAFDEFKECLDQAELVDLRYVGFRFT</sequence>
<evidence type="ECO:0000256" key="1">
    <source>
        <dbReference type="SAM" id="MobiDB-lite"/>
    </source>
</evidence>
<proteinExistence type="predicted"/>
<protein>
    <recommendedName>
        <fullName evidence="2">DUF4283 domain-containing protein</fullName>
    </recommendedName>
</protein>
<name>A0A8T0CH70_CORYI</name>
<evidence type="ECO:0000313" key="3">
    <source>
        <dbReference type="EMBL" id="KAF7846853.1"/>
    </source>
</evidence>
<comment type="caution">
    <text evidence="3">The sequence shown here is derived from an EMBL/GenBank/DDBJ whole genome shotgun (WGS) entry which is preliminary data.</text>
</comment>
<dbReference type="PANTHER" id="PTHR31286:SF180">
    <property type="entry name" value="OS10G0362600 PROTEIN"/>
    <property type="match status" value="1"/>
</dbReference>